<gene>
    <name evidence="8" type="ORF">M404DRAFT_134506</name>
</gene>
<name>A0A0C3JHM0_PISTI</name>
<feature type="active site" description="Charge relay system" evidence="5">
    <location>
        <position position="209"/>
    </location>
</feature>
<sequence length="573" mass="62913">MTLNHLVPRLAVAARKQDDRETKLKPFRNWRVHVDHGVLNVMPFLAKGLSDRDRVILRCDATALAEVVRKGVYTAVDVLTAFIKAAVAAQDTTNCLTEICFEDALERARELDEHMEKTGNVVGPLHGVPVSIKDHIKVKGLDTSTGYTAWAYNTVAEEDALVVKILRDAGAIIYVKTQNPQTLLSLETNNNVFGRTCNPFNRSLTAGGSSGGEGALIACGGSPLGVGTDIGGSVRVPAAHCGLYGLKGSVARLPHSGLLGSYDGLDAIIGCVGPMATSARDLALFCSVMLEAEPWLREPPLLEMPWKENVARGHGLPERLSIAILYDDGVVRPHPPILQALDMYKQALENAGHEVIKWDPLDHQKGWDLIVKLYLLDGGAEYHETIQAGGEWEVPQSKWILDHARGRRPYTPHEILRLNVEREAFRANALAHWNATKHRTATGRPVDAILCPVAPTLAPPHDSTSWWGYTSHWNLLDLPAVVFPVGQYSAPMWVPADLSPPRNAMEDFITRQWSPNTYDHAPISLQLVGRRLNEERLLAILGVIENVMPPADSVPFSRRFSHGTNGHYKATDG</sequence>
<protein>
    <recommendedName>
        <fullName evidence="3">amidase</fullName>
        <ecNumber evidence="3">3.5.1.4</ecNumber>
    </recommendedName>
</protein>
<dbReference type="Gene3D" id="3.90.1300.10">
    <property type="entry name" value="Amidase signature (AS) domain"/>
    <property type="match status" value="1"/>
</dbReference>
<dbReference type="SUPFAM" id="SSF75304">
    <property type="entry name" value="Amidase signature (AS) enzymes"/>
    <property type="match status" value="1"/>
</dbReference>
<evidence type="ECO:0000256" key="6">
    <source>
        <dbReference type="PIRSR" id="PIRSR001221-2"/>
    </source>
</evidence>
<evidence type="ECO:0000259" key="7">
    <source>
        <dbReference type="Pfam" id="PF01425"/>
    </source>
</evidence>
<feature type="binding site" evidence="6">
    <location>
        <position position="183"/>
    </location>
    <ligand>
        <name>substrate</name>
    </ligand>
</feature>
<dbReference type="OrthoDB" id="6428749at2759"/>
<feature type="domain" description="Amidase" evidence="7">
    <location>
        <begin position="77"/>
        <end position="538"/>
    </location>
</feature>
<dbReference type="Pfam" id="PF01425">
    <property type="entry name" value="Amidase"/>
    <property type="match status" value="1"/>
</dbReference>
<comment type="similarity">
    <text evidence="2">Belongs to the amidase family.</text>
</comment>
<dbReference type="PIRSF" id="PIRSF001221">
    <property type="entry name" value="Amidase_fungi"/>
    <property type="match status" value="1"/>
</dbReference>
<feature type="binding site" evidence="6">
    <location>
        <begin position="230"/>
        <end position="233"/>
    </location>
    <ligand>
        <name>substrate</name>
    </ligand>
</feature>
<feature type="binding site" evidence="6">
    <location>
        <position position="209"/>
    </location>
    <ligand>
        <name>substrate</name>
    </ligand>
</feature>
<keyword evidence="4" id="KW-0378">Hydrolase</keyword>
<dbReference type="EC" id="3.5.1.4" evidence="3"/>
<evidence type="ECO:0000256" key="1">
    <source>
        <dbReference type="ARBA" id="ARBA00001311"/>
    </source>
</evidence>
<evidence type="ECO:0000313" key="8">
    <source>
        <dbReference type="EMBL" id="KIO08588.1"/>
    </source>
</evidence>
<dbReference type="PANTHER" id="PTHR46072">
    <property type="entry name" value="AMIDASE-RELATED-RELATED"/>
    <property type="match status" value="1"/>
</dbReference>
<evidence type="ECO:0000256" key="4">
    <source>
        <dbReference type="ARBA" id="ARBA00022801"/>
    </source>
</evidence>
<dbReference type="STRING" id="870435.A0A0C3JHM0"/>
<proteinExistence type="inferred from homology"/>
<dbReference type="HOGENOM" id="CLU_009600_9_2_1"/>
<dbReference type="AlphaFoldDB" id="A0A0C3JHM0"/>
<comment type="catalytic activity">
    <reaction evidence="1">
        <text>a monocarboxylic acid amide + H2O = a monocarboxylate + NH4(+)</text>
        <dbReference type="Rhea" id="RHEA:12020"/>
        <dbReference type="ChEBI" id="CHEBI:15377"/>
        <dbReference type="ChEBI" id="CHEBI:28938"/>
        <dbReference type="ChEBI" id="CHEBI:35757"/>
        <dbReference type="ChEBI" id="CHEBI:83628"/>
        <dbReference type="EC" id="3.5.1.4"/>
    </reaction>
</comment>
<dbReference type="FunCoup" id="A0A0C3JHM0">
    <property type="interactions" value="33"/>
</dbReference>
<feature type="active site" description="Acyl-ester intermediate" evidence="5">
    <location>
        <position position="233"/>
    </location>
</feature>
<dbReference type="PROSITE" id="PS00571">
    <property type="entry name" value="AMIDASES"/>
    <property type="match status" value="1"/>
</dbReference>
<evidence type="ECO:0000256" key="2">
    <source>
        <dbReference type="ARBA" id="ARBA00009199"/>
    </source>
</evidence>
<dbReference type="EMBL" id="KN831957">
    <property type="protein sequence ID" value="KIO08588.1"/>
    <property type="molecule type" value="Genomic_DNA"/>
</dbReference>
<dbReference type="Proteomes" id="UP000054217">
    <property type="component" value="Unassembled WGS sequence"/>
</dbReference>
<dbReference type="InterPro" id="IPR020556">
    <property type="entry name" value="Amidase_CS"/>
</dbReference>
<evidence type="ECO:0000313" key="9">
    <source>
        <dbReference type="Proteomes" id="UP000054217"/>
    </source>
</evidence>
<dbReference type="InterPro" id="IPR036928">
    <property type="entry name" value="AS_sf"/>
</dbReference>
<feature type="active site" description="Charge relay system" evidence="5">
    <location>
        <position position="133"/>
    </location>
</feature>
<reference evidence="9" key="2">
    <citation type="submission" date="2015-01" db="EMBL/GenBank/DDBJ databases">
        <title>Evolutionary Origins and Diversification of the Mycorrhizal Mutualists.</title>
        <authorList>
            <consortium name="DOE Joint Genome Institute"/>
            <consortium name="Mycorrhizal Genomics Consortium"/>
            <person name="Kohler A."/>
            <person name="Kuo A."/>
            <person name="Nagy L.G."/>
            <person name="Floudas D."/>
            <person name="Copeland A."/>
            <person name="Barry K.W."/>
            <person name="Cichocki N."/>
            <person name="Veneault-Fourrey C."/>
            <person name="LaButti K."/>
            <person name="Lindquist E.A."/>
            <person name="Lipzen A."/>
            <person name="Lundell T."/>
            <person name="Morin E."/>
            <person name="Murat C."/>
            <person name="Riley R."/>
            <person name="Ohm R."/>
            <person name="Sun H."/>
            <person name="Tunlid A."/>
            <person name="Henrissat B."/>
            <person name="Grigoriev I.V."/>
            <person name="Hibbett D.S."/>
            <person name="Martin F."/>
        </authorList>
    </citation>
    <scope>NUCLEOTIDE SEQUENCE [LARGE SCALE GENOMIC DNA]</scope>
    <source>
        <strain evidence="9">Marx 270</strain>
    </source>
</reference>
<organism evidence="8 9">
    <name type="scientific">Pisolithus tinctorius Marx 270</name>
    <dbReference type="NCBI Taxonomy" id="870435"/>
    <lineage>
        <taxon>Eukaryota</taxon>
        <taxon>Fungi</taxon>
        <taxon>Dikarya</taxon>
        <taxon>Basidiomycota</taxon>
        <taxon>Agaricomycotina</taxon>
        <taxon>Agaricomycetes</taxon>
        <taxon>Agaricomycetidae</taxon>
        <taxon>Boletales</taxon>
        <taxon>Sclerodermatineae</taxon>
        <taxon>Pisolithaceae</taxon>
        <taxon>Pisolithus</taxon>
    </lineage>
</organism>
<dbReference type="GO" id="GO:0004040">
    <property type="term" value="F:amidase activity"/>
    <property type="evidence" value="ECO:0007669"/>
    <property type="project" value="UniProtKB-EC"/>
</dbReference>
<reference evidence="8 9" key="1">
    <citation type="submission" date="2014-04" db="EMBL/GenBank/DDBJ databases">
        <authorList>
            <consortium name="DOE Joint Genome Institute"/>
            <person name="Kuo A."/>
            <person name="Kohler A."/>
            <person name="Costa M.D."/>
            <person name="Nagy L.G."/>
            <person name="Floudas D."/>
            <person name="Copeland A."/>
            <person name="Barry K.W."/>
            <person name="Cichocki N."/>
            <person name="Veneault-Fourrey C."/>
            <person name="LaButti K."/>
            <person name="Lindquist E.A."/>
            <person name="Lipzen A."/>
            <person name="Lundell T."/>
            <person name="Morin E."/>
            <person name="Murat C."/>
            <person name="Sun H."/>
            <person name="Tunlid A."/>
            <person name="Henrissat B."/>
            <person name="Grigoriev I.V."/>
            <person name="Hibbett D.S."/>
            <person name="Martin F."/>
            <person name="Nordberg H.P."/>
            <person name="Cantor M.N."/>
            <person name="Hua S.X."/>
        </authorList>
    </citation>
    <scope>NUCLEOTIDE SEQUENCE [LARGE SCALE GENOMIC DNA]</scope>
    <source>
        <strain evidence="8 9">Marx 270</strain>
    </source>
</reference>
<evidence type="ECO:0000256" key="3">
    <source>
        <dbReference type="ARBA" id="ARBA00012922"/>
    </source>
</evidence>
<evidence type="ECO:0000256" key="5">
    <source>
        <dbReference type="PIRSR" id="PIRSR001221-1"/>
    </source>
</evidence>
<dbReference type="InParanoid" id="A0A0C3JHM0"/>
<keyword evidence="9" id="KW-1185">Reference proteome</keyword>
<accession>A0A0C3JHM0</accession>
<dbReference type="InterPro" id="IPR023631">
    <property type="entry name" value="Amidase_dom"/>
</dbReference>